<feature type="domain" description="Putative Se/S carrier protein-like" evidence="1">
    <location>
        <begin position="9"/>
        <end position="76"/>
    </location>
</feature>
<sequence length="79" mass="8457">MPRVKTMKVILTFPTTTQAMAMEKAAGEEQAPGRLIPVPVAISAGCGMAFAGPLKAREQLISLAKSREIEVEGVYELLL</sequence>
<dbReference type="Pfam" id="PF11823">
    <property type="entry name" value="Se_S_carrier"/>
    <property type="match status" value="1"/>
</dbReference>
<evidence type="ECO:0000313" key="2">
    <source>
        <dbReference type="EMBL" id="HJB06670.1"/>
    </source>
</evidence>
<evidence type="ECO:0000313" key="3">
    <source>
        <dbReference type="Proteomes" id="UP000886804"/>
    </source>
</evidence>
<dbReference type="AlphaFoldDB" id="A0A9D2L694"/>
<dbReference type="EMBL" id="DWYS01000030">
    <property type="protein sequence ID" value="HJB06670.1"/>
    <property type="molecule type" value="Genomic_DNA"/>
</dbReference>
<reference evidence="2" key="2">
    <citation type="submission" date="2021-04" db="EMBL/GenBank/DDBJ databases">
        <authorList>
            <person name="Gilroy R."/>
        </authorList>
    </citation>
    <scope>NUCLEOTIDE SEQUENCE</scope>
    <source>
        <strain evidence="2">CHK188-4685</strain>
    </source>
</reference>
<evidence type="ECO:0000259" key="1">
    <source>
        <dbReference type="Pfam" id="PF11823"/>
    </source>
</evidence>
<gene>
    <name evidence="2" type="ORF">H9716_02255</name>
</gene>
<accession>A0A9D2L694</accession>
<protein>
    <submittedName>
        <fullName evidence="2">DUF3343 domain-containing protein</fullName>
    </submittedName>
</protein>
<organism evidence="2 3">
    <name type="scientific">Candidatus Enterocloster faecavium</name>
    <dbReference type="NCBI Taxonomy" id="2838560"/>
    <lineage>
        <taxon>Bacteria</taxon>
        <taxon>Bacillati</taxon>
        <taxon>Bacillota</taxon>
        <taxon>Clostridia</taxon>
        <taxon>Lachnospirales</taxon>
        <taxon>Lachnospiraceae</taxon>
        <taxon>Enterocloster</taxon>
    </lineage>
</organism>
<dbReference type="Proteomes" id="UP000886804">
    <property type="component" value="Unassembled WGS sequence"/>
</dbReference>
<dbReference type="InterPro" id="IPR021778">
    <property type="entry name" value="Se/S_carrier-like"/>
</dbReference>
<comment type="caution">
    <text evidence="2">The sequence shown here is derived from an EMBL/GenBank/DDBJ whole genome shotgun (WGS) entry which is preliminary data.</text>
</comment>
<name>A0A9D2L694_9FIRM</name>
<proteinExistence type="predicted"/>
<reference evidence="2" key="1">
    <citation type="journal article" date="2021" name="PeerJ">
        <title>Extensive microbial diversity within the chicken gut microbiome revealed by metagenomics and culture.</title>
        <authorList>
            <person name="Gilroy R."/>
            <person name="Ravi A."/>
            <person name="Getino M."/>
            <person name="Pursley I."/>
            <person name="Horton D.L."/>
            <person name="Alikhan N.F."/>
            <person name="Baker D."/>
            <person name="Gharbi K."/>
            <person name="Hall N."/>
            <person name="Watson M."/>
            <person name="Adriaenssens E.M."/>
            <person name="Foster-Nyarko E."/>
            <person name="Jarju S."/>
            <person name="Secka A."/>
            <person name="Antonio M."/>
            <person name="Oren A."/>
            <person name="Chaudhuri R.R."/>
            <person name="La Ragione R."/>
            <person name="Hildebrand F."/>
            <person name="Pallen M.J."/>
        </authorList>
    </citation>
    <scope>NUCLEOTIDE SEQUENCE</scope>
    <source>
        <strain evidence="2">CHK188-4685</strain>
    </source>
</reference>